<name>A0AAW0N1C1_9GOBI</name>
<comment type="caution">
    <text evidence="6">The sequence shown here is derived from an EMBL/GenBank/DDBJ whole genome shotgun (WGS) entry which is preliminary data.</text>
</comment>
<dbReference type="InterPro" id="IPR036179">
    <property type="entry name" value="Ig-like_dom_sf"/>
</dbReference>
<dbReference type="InterPro" id="IPR003599">
    <property type="entry name" value="Ig_sub"/>
</dbReference>
<accession>A0AAW0N1C1</accession>
<dbReference type="InterPro" id="IPR007110">
    <property type="entry name" value="Ig-like_dom"/>
</dbReference>
<dbReference type="SUPFAM" id="SSF48726">
    <property type="entry name" value="Immunoglobulin"/>
    <property type="match status" value="2"/>
</dbReference>
<dbReference type="Pfam" id="PF07686">
    <property type="entry name" value="V-set"/>
    <property type="match status" value="1"/>
</dbReference>
<evidence type="ECO:0000313" key="7">
    <source>
        <dbReference type="Proteomes" id="UP001460270"/>
    </source>
</evidence>
<evidence type="ECO:0000256" key="4">
    <source>
        <dbReference type="SAM" id="MobiDB-lite"/>
    </source>
</evidence>
<dbReference type="EMBL" id="JBBPFD010000020">
    <property type="protein sequence ID" value="KAK7884135.1"/>
    <property type="molecule type" value="Genomic_DNA"/>
</dbReference>
<evidence type="ECO:0000256" key="3">
    <source>
        <dbReference type="ARBA" id="ARBA00023136"/>
    </source>
</evidence>
<keyword evidence="3" id="KW-0472">Membrane</keyword>
<evidence type="ECO:0000313" key="6">
    <source>
        <dbReference type="EMBL" id="KAK7884135.1"/>
    </source>
</evidence>
<feature type="domain" description="Ig-like" evidence="5">
    <location>
        <begin position="167"/>
        <end position="252"/>
    </location>
</feature>
<dbReference type="PROSITE" id="PS50835">
    <property type="entry name" value="IG_LIKE"/>
    <property type="match status" value="1"/>
</dbReference>
<feature type="compositionally biased region" description="Low complexity" evidence="4">
    <location>
        <begin position="285"/>
        <end position="302"/>
    </location>
</feature>
<sequence>METSDVCFFEAFAVCVYNVPNRNLSSVHAAAASRDTGRFRGNNMKLFFVICLIHVSFQLKCDKTRITAHVGGELFLACHYNTNTYLYSKKYWCRGSSRYNCETVADSEAKTHPRTTVFDAQRRGLYIKVTGLRFEDAGTYWVGIDKAYADVMTQVEVVVTEVPVSKPTLRPASSLADRPSCWGKPVTVSCRSDQGTNIKYVWYQQTDSAAGSDVAVSSSSDLRLHCGLAWTDTSFYCVAKNNAGQQRSETVHVQVLVSAENNCIYAIKIQGHLFDECADRLTTTATSPPTTTSTEVYSTTTTGNYSSPASPVNQNLTHLSVIPSW</sequence>
<evidence type="ECO:0000259" key="5">
    <source>
        <dbReference type="PROSITE" id="PS50835"/>
    </source>
</evidence>
<reference evidence="7" key="1">
    <citation type="submission" date="2024-04" db="EMBL/GenBank/DDBJ databases">
        <title>Salinicola lusitanus LLJ914,a marine bacterium isolated from the Okinawa Trough.</title>
        <authorList>
            <person name="Li J."/>
        </authorList>
    </citation>
    <scope>NUCLEOTIDE SEQUENCE [LARGE SCALE GENOMIC DNA]</scope>
</reference>
<dbReference type="SMART" id="SM00409">
    <property type="entry name" value="IG"/>
    <property type="match status" value="2"/>
</dbReference>
<dbReference type="PANTHER" id="PTHR11860">
    <property type="entry name" value="POLYMERIC-IMMUNOGLOBULIN RECEPTOR"/>
    <property type="match status" value="1"/>
</dbReference>
<dbReference type="AlphaFoldDB" id="A0AAW0N1C1"/>
<keyword evidence="7" id="KW-1185">Reference proteome</keyword>
<dbReference type="InterPro" id="IPR050671">
    <property type="entry name" value="CD300_family_receptors"/>
</dbReference>
<evidence type="ECO:0000256" key="2">
    <source>
        <dbReference type="ARBA" id="ARBA00022692"/>
    </source>
</evidence>
<dbReference type="InterPro" id="IPR013106">
    <property type="entry name" value="Ig_V-set"/>
</dbReference>
<evidence type="ECO:0000256" key="1">
    <source>
        <dbReference type="ARBA" id="ARBA00004370"/>
    </source>
</evidence>
<keyword evidence="2" id="KW-0812">Transmembrane</keyword>
<feature type="region of interest" description="Disordered" evidence="4">
    <location>
        <begin position="285"/>
        <end position="309"/>
    </location>
</feature>
<comment type="subcellular location">
    <subcellularLocation>
        <location evidence="1">Membrane</location>
    </subcellularLocation>
</comment>
<dbReference type="Gene3D" id="2.60.40.10">
    <property type="entry name" value="Immunoglobulins"/>
    <property type="match status" value="2"/>
</dbReference>
<dbReference type="PANTHER" id="PTHR11860:SF96">
    <property type="match status" value="1"/>
</dbReference>
<protein>
    <recommendedName>
        <fullName evidence="5">Ig-like domain-containing protein</fullName>
    </recommendedName>
</protein>
<gene>
    <name evidence="6" type="ORF">WMY93_027258</name>
</gene>
<dbReference type="GO" id="GO:0005886">
    <property type="term" value="C:plasma membrane"/>
    <property type="evidence" value="ECO:0007669"/>
    <property type="project" value="TreeGrafter"/>
</dbReference>
<dbReference type="InterPro" id="IPR013783">
    <property type="entry name" value="Ig-like_fold"/>
</dbReference>
<dbReference type="Proteomes" id="UP001460270">
    <property type="component" value="Unassembled WGS sequence"/>
</dbReference>
<dbReference type="GO" id="GO:0004888">
    <property type="term" value="F:transmembrane signaling receptor activity"/>
    <property type="evidence" value="ECO:0007669"/>
    <property type="project" value="TreeGrafter"/>
</dbReference>
<proteinExistence type="predicted"/>
<organism evidence="6 7">
    <name type="scientific">Mugilogobius chulae</name>
    <name type="common">yellowstripe goby</name>
    <dbReference type="NCBI Taxonomy" id="88201"/>
    <lineage>
        <taxon>Eukaryota</taxon>
        <taxon>Metazoa</taxon>
        <taxon>Chordata</taxon>
        <taxon>Craniata</taxon>
        <taxon>Vertebrata</taxon>
        <taxon>Euteleostomi</taxon>
        <taxon>Actinopterygii</taxon>
        <taxon>Neopterygii</taxon>
        <taxon>Teleostei</taxon>
        <taxon>Neoteleostei</taxon>
        <taxon>Acanthomorphata</taxon>
        <taxon>Gobiaria</taxon>
        <taxon>Gobiiformes</taxon>
        <taxon>Gobioidei</taxon>
        <taxon>Gobiidae</taxon>
        <taxon>Gobionellinae</taxon>
        <taxon>Mugilogobius</taxon>
    </lineage>
</organism>